<dbReference type="RefSeq" id="WP_015030296.1">
    <property type="nucleotide sequence ID" value="NC_018748.1"/>
</dbReference>
<name>A0ABM5N556_EMTOG</name>
<accession>A0ABM5N556</accession>
<dbReference type="EMBL" id="CP002961">
    <property type="protein sequence ID" value="AFK04607.1"/>
    <property type="molecule type" value="Genomic_DNA"/>
</dbReference>
<dbReference type="InterPro" id="IPR021272">
    <property type="entry name" value="DUF2851"/>
</dbReference>
<evidence type="ECO:0000313" key="2">
    <source>
        <dbReference type="Proteomes" id="UP000002875"/>
    </source>
</evidence>
<gene>
    <name evidence="1" type="ordered locus">Emtol_3479</name>
</gene>
<evidence type="ECO:0008006" key="3">
    <source>
        <dbReference type="Google" id="ProtNLM"/>
    </source>
</evidence>
<evidence type="ECO:0000313" key="1">
    <source>
        <dbReference type="EMBL" id="AFK04607.1"/>
    </source>
</evidence>
<sequence>MNEAFLHYLWQFQQFEKSDLRTSTKDTITVLKTGFYNTNSGPDFINARILINEIEWVGNVEIHIKSSDWKVHKHQEDEAYNNVILHVVWENNQLIVRQDGSLIPTLELKSITDFELINKYQYLIDNQSIIPCQEAYSKVSDLSKFAMLDKVLTKRLQQKAAIVNELFENNKGDWEETAYQLLARNFGFKLNSDVFLRLAQNLPLKVLQKHRDNLFQIESMFFGQAGLIEIYDEYAEKLSQEYEFFAIKFSLKARQLNSYEWKFLRTRPANFPTIRLAQLAKLVTQQQSFFSLFTQSNSIEEIRNALKIEQSSYWQEHFNFGKTSNKKLLGLGISSINNIIINTAIPLLAFYAEKIGNHELINRCINFLENLPAEENSICDIWKNMGLSIKTAFDSQASIELYNSFCTKKQCLQCNIGVEILKNPPE</sequence>
<protein>
    <recommendedName>
        <fullName evidence="3">DUF2851 family protein</fullName>
    </recommendedName>
</protein>
<keyword evidence="2" id="KW-1185">Reference proteome</keyword>
<proteinExistence type="predicted"/>
<dbReference type="Proteomes" id="UP000002875">
    <property type="component" value="Chromosome"/>
</dbReference>
<organism evidence="1 2">
    <name type="scientific">Emticicia oligotrophica (strain DSM 17448 / CIP 109782 / MTCC 6937 / GPTSA100-15)</name>
    <dbReference type="NCBI Taxonomy" id="929562"/>
    <lineage>
        <taxon>Bacteria</taxon>
        <taxon>Pseudomonadati</taxon>
        <taxon>Bacteroidota</taxon>
        <taxon>Cytophagia</taxon>
        <taxon>Cytophagales</taxon>
        <taxon>Leadbetterellaceae</taxon>
        <taxon>Emticicia</taxon>
    </lineage>
</organism>
<reference evidence="1 2" key="1">
    <citation type="submission" date="2011-07" db="EMBL/GenBank/DDBJ databases">
        <title>The complete genome of chromosome of Emticicia oligotrophica DSM 17448.</title>
        <authorList>
            <consortium name="US DOE Joint Genome Institute (JGI-PGF)"/>
            <person name="Lucas S."/>
            <person name="Han J."/>
            <person name="Lapidus A."/>
            <person name="Bruce D."/>
            <person name="Goodwin L."/>
            <person name="Pitluck S."/>
            <person name="Peters L."/>
            <person name="Kyrpides N."/>
            <person name="Mavromatis K."/>
            <person name="Ivanova N."/>
            <person name="Ovchinnikova G."/>
            <person name="Teshima H."/>
            <person name="Detter J.C."/>
            <person name="Tapia R."/>
            <person name="Han C."/>
            <person name="Land M."/>
            <person name="Hauser L."/>
            <person name="Markowitz V."/>
            <person name="Cheng J.-F."/>
            <person name="Hugenholtz P."/>
            <person name="Woyke T."/>
            <person name="Wu D."/>
            <person name="Tindall B."/>
            <person name="Pomrenke H."/>
            <person name="Brambilla E."/>
            <person name="Klenk H.-P."/>
            <person name="Eisen J.A."/>
        </authorList>
    </citation>
    <scope>NUCLEOTIDE SEQUENCE [LARGE SCALE GENOMIC DNA]</scope>
    <source>
        <strain evidence="1 2">DSM 17448</strain>
    </source>
</reference>
<dbReference type="Pfam" id="PF11013">
    <property type="entry name" value="DUF2851"/>
    <property type="match status" value="1"/>
</dbReference>